<evidence type="ECO:0000256" key="12">
    <source>
        <dbReference type="ARBA" id="ARBA00029438"/>
    </source>
</evidence>
<dbReference type="NCBIfam" id="TIGR00549">
    <property type="entry name" value="mevalon_kin"/>
    <property type="match status" value="1"/>
</dbReference>
<keyword evidence="5" id="KW-0444">Lipid biosynthesis</keyword>
<feature type="domain" description="GHMP kinase N-terminal" evidence="13">
    <location>
        <begin position="58"/>
        <end position="145"/>
    </location>
</feature>
<evidence type="ECO:0000313" key="15">
    <source>
        <dbReference type="Proteomes" id="UP000229631"/>
    </source>
</evidence>
<dbReference type="InterPro" id="IPR020568">
    <property type="entry name" value="Ribosomal_Su5_D2-typ_SF"/>
</dbReference>
<dbReference type="InterPro" id="IPR006203">
    <property type="entry name" value="GHMP_knse_ATP-bd_CS"/>
</dbReference>
<evidence type="ECO:0000256" key="5">
    <source>
        <dbReference type="ARBA" id="ARBA00022516"/>
    </source>
</evidence>
<dbReference type="GO" id="GO:0005829">
    <property type="term" value="C:cytosol"/>
    <property type="evidence" value="ECO:0007669"/>
    <property type="project" value="TreeGrafter"/>
</dbReference>
<name>A0A2M7BER9_9BACT</name>
<evidence type="ECO:0000259" key="13">
    <source>
        <dbReference type="Pfam" id="PF00288"/>
    </source>
</evidence>
<evidence type="ECO:0000256" key="6">
    <source>
        <dbReference type="ARBA" id="ARBA00022679"/>
    </source>
</evidence>
<dbReference type="Pfam" id="PF00288">
    <property type="entry name" value="GHMP_kinases_N"/>
    <property type="match status" value="1"/>
</dbReference>
<dbReference type="GO" id="GO:0005524">
    <property type="term" value="F:ATP binding"/>
    <property type="evidence" value="ECO:0007669"/>
    <property type="project" value="UniProtKB-KW"/>
</dbReference>
<dbReference type="Proteomes" id="UP000229631">
    <property type="component" value="Unassembled WGS sequence"/>
</dbReference>
<evidence type="ECO:0000256" key="7">
    <source>
        <dbReference type="ARBA" id="ARBA00022741"/>
    </source>
</evidence>
<dbReference type="EMBL" id="PEVC01000018">
    <property type="protein sequence ID" value="PIV01586.1"/>
    <property type="molecule type" value="Genomic_DNA"/>
</dbReference>
<dbReference type="GO" id="GO:0004496">
    <property type="term" value="F:mevalonate kinase activity"/>
    <property type="evidence" value="ECO:0007669"/>
    <property type="project" value="UniProtKB-EC"/>
</dbReference>
<dbReference type="InterPro" id="IPR006205">
    <property type="entry name" value="Mev_gal_kin"/>
</dbReference>
<dbReference type="PROSITE" id="PS00627">
    <property type="entry name" value="GHMP_KINASES_ATP"/>
    <property type="match status" value="1"/>
</dbReference>
<evidence type="ECO:0000256" key="1">
    <source>
        <dbReference type="ARBA" id="ARBA00004496"/>
    </source>
</evidence>
<evidence type="ECO:0000256" key="8">
    <source>
        <dbReference type="ARBA" id="ARBA00022777"/>
    </source>
</evidence>
<dbReference type="SUPFAM" id="SSF55060">
    <property type="entry name" value="GHMP Kinase, C-terminal domain"/>
    <property type="match status" value="1"/>
</dbReference>
<evidence type="ECO:0000256" key="4">
    <source>
        <dbReference type="ARBA" id="ARBA00022490"/>
    </source>
</evidence>
<dbReference type="GO" id="GO:0019287">
    <property type="term" value="P:isopentenyl diphosphate biosynthetic process, mevalonate pathway"/>
    <property type="evidence" value="ECO:0007669"/>
    <property type="project" value="UniProtKB-UniPathway"/>
</dbReference>
<comment type="subcellular location">
    <subcellularLocation>
        <location evidence="1">Cytoplasm</location>
    </subcellularLocation>
</comment>
<dbReference type="Gene3D" id="3.30.70.890">
    <property type="entry name" value="GHMP kinase, C-terminal domain"/>
    <property type="match status" value="1"/>
</dbReference>
<keyword evidence="11" id="KW-0443">Lipid metabolism</keyword>
<evidence type="ECO:0000256" key="9">
    <source>
        <dbReference type="ARBA" id="ARBA00022840"/>
    </source>
</evidence>
<accession>A0A2M7BER9</accession>
<dbReference type="Gene3D" id="3.30.230.10">
    <property type="match status" value="2"/>
</dbReference>
<dbReference type="UniPathway" id="UPA00057">
    <property type="reaction ID" value="UER00098"/>
</dbReference>
<organism evidence="14 15">
    <name type="scientific">Candidatus Shapirobacteria bacterium CG03_land_8_20_14_0_80_39_12</name>
    <dbReference type="NCBI Taxonomy" id="1974879"/>
    <lineage>
        <taxon>Bacteria</taxon>
        <taxon>Candidatus Shapironibacteriota</taxon>
    </lineage>
</organism>
<keyword evidence="6" id="KW-0808">Transferase</keyword>
<dbReference type="PANTHER" id="PTHR43290:SF2">
    <property type="entry name" value="MEVALONATE KINASE"/>
    <property type="match status" value="1"/>
</dbReference>
<dbReference type="InterPro" id="IPR036554">
    <property type="entry name" value="GHMP_kinase_C_sf"/>
</dbReference>
<dbReference type="InterPro" id="IPR006204">
    <property type="entry name" value="GHMP_kinase_N_dom"/>
</dbReference>
<comment type="pathway">
    <text evidence="12">Isoprenoid biosynthesis; isopentenyl diphosphate biosynthesis via mevalonate pathway; isopentenyl diphosphate from (R)-mevalonate: step 1/3.</text>
</comment>
<dbReference type="PRINTS" id="PR00959">
    <property type="entry name" value="MEVGALKINASE"/>
</dbReference>
<gene>
    <name evidence="14" type="primary">mvk</name>
    <name evidence="14" type="ORF">COS54_00760</name>
</gene>
<protein>
    <recommendedName>
        <fullName evidence="3">mevalonate kinase</fullName>
        <ecNumber evidence="3">2.7.1.36</ecNumber>
    </recommendedName>
</protein>
<evidence type="ECO:0000256" key="11">
    <source>
        <dbReference type="ARBA" id="ARBA00023098"/>
    </source>
</evidence>
<evidence type="ECO:0000256" key="3">
    <source>
        <dbReference type="ARBA" id="ARBA00012103"/>
    </source>
</evidence>
<dbReference type="AlphaFoldDB" id="A0A2M7BER9"/>
<evidence type="ECO:0000256" key="10">
    <source>
        <dbReference type="ARBA" id="ARBA00022842"/>
    </source>
</evidence>
<comment type="caution">
    <text evidence="14">The sequence shown here is derived from an EMBL/GenBank/DDBJ whole genome shotgun (WGS) entry which is preliminary data.</text>
</comment>
<dbReference type="InterPro" id="IPR014721">
    <property type="entry name" value="Ribsml_uS5_D2-typ_fold_subgr"/>
</dbReference>
<dbReference type="SUPFAM" id="SSF54211">
    <property type="entry name" value="Ribosomal protein S5 domain 2-like"/>
    <property type="match status" value="1"/>
</dbReference>
<feature type="non-terminal residue" evidence="14">
    <location>
        <position position="306"/>
    </location>
</feature>
<keyword evidence="9" id="KW-0067">ATP-binding</keyword>
<comment type="similarity">
    <text evidence="2">Belongs to the GHMP kinase family. Mevalonate kinase subfamily.</text>
</comment>
<sequence>MIKKIKVSAPGKIILSGEHAVVYGYPEILSAIDRRIFIETEETGLGLDVQPVEGKLIVEQAIEIFKAKLGVSRLKNLKIKISSQIPIGSGMGSSAAFAVAISAAFFEFLKLPKNLKKINEIAYEIEKKQHGTPSGGDNTISTYGGFLLYRKETENIKTFLSLKTKVFSSIFLINSGKPKENTGEMIKSVRDFLSRSPQKVEKFFREIEQVTRNFLRFFSGEELDFGSLITRNERLLEQLGVVSPKTKILIQKIEKEGGFAKISGAGGTKENSGIVLAYHRDPNVLLKLAKVEQWDMFKVKLGERGV</sequence>
<dbReference type="PANTHER" id="PTHR43290">
    <property type="entry name" value="MEVALONATE KINASE"/>
    <property type="match status" value="1"/>
</dbReference>
<proteinExistence type="inferred from homology"/>
<keyword evidence="7" id="KW-0547">Nucleotide-binding</keyword>
<dbReference type="EC" id="2.7.1.36" evidence="3"/>
<reference evidence="15" key="1">
    <citation type="submission" date="2017-09" db="EMBL/GenBank/DDBJ databases">
        <title>Depth-based differentiation of microbial function through sediment-hosted aquifers and enrichment of novel symbionts in the deep terrestrial subsurface.</title>
        <authorList>
            <person name="Probst A.J."/>
            <person name="Ladd B."/>
            <person name="Jarett J.K."/>
            <person name="Geller-Mcgrath D.E."/>
            <person name="Sieber C.M.K."/>
            <person name="Emerson J.B."/>
            <person name="Anantharaman K."/>
            <person name="Thomas B.C."/>
            <person name="Malmstrom R."/>
            <person name="Stieglmeier M."/>
            <person name="Klingl A."/>
            <person name="Woyke T."/>
            <person name="Ryan C.M."/>
            <person name="Banfield J.F."/>
        </authorList>
    </citation>
    <scope>NUCLEOTIDE SEQUENCE [LARGE SCALE GENOMIC DNA]</scope>
</reference>
<evidence type="ECO:0000256" key="2">
    <source>
        <dbReference type="ARBA" id="ARBA00006495"/>
    </source>
</evidence>
<keyword evidence="10" id="KW-0460">Magnesium</keyword>
<evidence type="ECO:0000313" key="14">
    <source>
        <dbReference type="EMBL" id="PIV01586.1"/>
    </source>
</evidence>
<keyword evidence="8 14" id="KW-0418">Kinase</keyword>
<keyword evidence="4" id="KW-0963">Cytoplasm</keyword>